<dbReference type="PRINTS" id="PR00111">
    <property type="entry name" value="ABHYDROLASE"/>
</dbReference>
<comment type="caution">
    <text evidence="2">The sequence shown here is derived from an EMBL/GenBank/DDBJ whole genome shotgun (WGS) entry which is preliminary data.</text>
</comment>
<dbReference type="InterPro" id="IPR050471">
    <property type="entry name" value="AB_hydrolase"/>
</dbReference>
<accession>A0ABU9T3X4</accession>
<organism evidence="2 3">
    <name type="scientific">Ahrensia kielensis</name>
    <dbReference type="NCBI Taxonomy" id="76980"/>
    <lineage>
        <taxon>Bacteria</taxon>
        <taxon>Pseudomonadati</taxon>
        <taxon>Pseudomonadota</taxon>
        <taxon>Alphaproteobacteria</taxon>
        <taxon>Hyphomicrobiales</taxon>
        <taxon>Ahrensiaceae</taxon>
        <taxon>Ahrensia</taxon>
    </lineage>
</organism>
<dbReference type="InterPro" id="IPR000073">
    <property type="entry name" value="AB_hydrolase_1"/>
</dbReference>
<dbReference type="EMBL" id="JBBMQO010000002">
    <property type="protein sequence ID" value="MEM5500820.1"/>
    <property type="molecule type" value="Genomic_DNA"/>
</dbReference>
<keyword evidence="3" id="KW-1185">Reference proteome</keyword>
<protein>
    <submittedName>
        <fullName evidence="2">Alpha/beta hydrolase</fullName>
    </submittedName>
</protein>
<dbReference type="Proteomes" id="UP001477870">
    <property type="component" value="Unassembled WGS sequence"/>
</dbReference>
<feature type="domain" description="AB hydrolase-1" evidence="1">
    <location>
        <begin position="23"/>
        <end position="144"/>
    </location>
</feature>
<dbReference type="Pfam" id="PF00561">
    <property type="entry name" value="Abhydrolase_1"/>
    <property type="match status" value="1"/>
</dbReference>
<name>A0ABU9T3X4_9HYPH</name>
<proteinExistence type="predicted"/>
<evidence type="ECO:0000313" key="3">
    <source>
        <dbReference type="Proteomes" id="UP001477870"/>
    </source>
</evidence>
<gene>
    <name evidence="2" type="ORF">WNY59_04380</name>
</gene>
<dbReference type="PANTHER" id="PTHR43433:SF5">
    <property type="entry name" value="AB HYDROLASE-1 DOMAIN-CONTAINING PROTEIN"/>
    <property type="match status" value="1"/>
</dbReference>
<dbReference type="RefSeq" id="WP_342847163.1">
    <property type="nucleotide sequence ID" value="NZ_JBBMQO010000002.1"/>
</dbReference>
<dbReference type="GO" id="GO:0016787">
    <property type="term" value="F:hydrolase activity"/>
    <property type="evidence" value="ECO:0007669"/>
    <property type="project" value="UniProtKB-KW"/>
</dbReference>
<dbReference type="Gene3D" id="3.40.50.1820">
    <property type="entry name" value="alpha/beta hydrolase"/>
    <property type="match status" value="1"/>
</dbReference>
<evidence type="ECO:0000259" key="1">
    <source>
        <dbReference type="Pfam" id="PF00561"/>
    </source>
</evidence>
<dbReference type="PANTHER" id="PTHR43433">
    <property type="entry name" value="HYDROLASE, ALPHA/BETA FOLD FAMILY PROTEIN"/>
    <property type="match status" value="1"/>
</dbReference>
<sequence length="252" mass="27204">MPDFIHDELNFEFLDEGPRDGAPILLIHGFASNKRVNWVSPGWVQTLTGAGYRVIALDNRGHGGSDKPHEPEAYMPEKMADDAAALLDHLDIAQAHIMGYSMGARISAFLALRHPDKVKSVIFGGLGIGMVKGVGEWDPIADALLAPSLDDVTHEQGRTFRKFADQTKSDRFALAACIKASRTLVSEDDIAKIKAPALIAVGTKDDIAGDPGALAALMSNAQAFEIERRDHMLAVGDASFKKTALSFLNDQL</sequence>
<reference evidence="2 3" key="1">
    <citation type="submission" date="2024-03" db="EMBL/GenBank/DDBJ databases">
        <title>Community enrichment and isolation of bacterial strains for fucoidan degradation.</title>
        <authorList>
            <person name="Sichert A."/>
        </authorList>
    </citation>
    <scope>NUCLEOTIDE SEQUENCE [LARGE SCALE GENOMIC DNA]</scope>
    <source>
        <strain evidence="2 3">AS62</strain>
    </source>
</reference>
<keyword evidence="2" id="KW-0378">Hydrolase</keyword>
<evidence type="ECO:0000313" key="2">
    <source>
        <dbReference type="EMBL" id="MEM5500820.1"/>
    </source>
</evidence>
<dbReference type="InterPro" id="IPR029058">
    <property type="entry name" value="AB_hydrolase_fold"/>
</dbReference>
<dbReference type="SUPFAM" id="SSF53474">
    <property type="entry name" value="alpha/beta-Hydrolases"/>
    <property type="match status" value="1"/>
</dbReference>